<evidence type="ECO:0000313" key="2">
    <source>
        <dbReference type="EMBL" id="KAK4789749.1"/>
    </source>
</evidence>
<evidence type="ECO:0000313" key="3">
    <source>
        <dbReference type="Proteomes" id="UP001346149"/>
    </source>
</evidence>
<protein>
    <submittedName>
        <fullName evidence="2">Uncharacterized protein</fullName>
    </submittedName>
</protein>
<reference evidence="2 3" key="1">
    <citation type="journal article" date="2023" name="Hortic Res">
        <title>Pangenome of water caltrop reveals structural variations and asymmetric subgenome divergence after allopolyploidization.</title>
        <authorList>
            <person name="Zhang X."/>
            <person name="Chen Y."/>
            <person name="Wang L."/>
            <person name="Yuan Y."/>
            <person name="Fang M."/>
            <person name="Shi L."/>
            <person name="Lu R."/>
            <person name="Comes H.P."/>
            <person name="Ma Y."/>
            <person name="Chen Y."/>
            <person name="Huang G."/>
            <person name="Zhou Y."/>
            <person name="Zheng Z."/>
            <person name="Qiu Y."/>
        </authorList>
    </citation>
    <scope>NUCLEOTIDE SEQUENCE [LARGE SCALE GENOMIC DNA]</scope>
    <source>
        <strain evidence="2">F231</strain>
    </source>
</reference>
<evidence type="ECO:0000256" key="1">
    <source>
        <dbReference type="SAM" id="MobiDB-lite"/>
    </source>
</evidence>
<keyword evidence="3" id="KW-1185">Reference proteome</keyword>
<name>A0AAN7LRG4_TRANT</name>
<proteinExistence type="predicted"/>
<dbReference type="Proteomes" id="UP001346149">
    <property type="component" value="Unassembled WGS sequence"/>
</dbReference>
<dbReference type="EMBL" id="JAXQNO010000010">
    <property type="protein sequence ID" value="KAK4789749.1"/>
    <property type="molecule type" value="Genomic_DNA"/>
</dbReference>
<gene>
    <name evidence="2" type="ORF">SAY86_017053</name>
</gene>
<comment type="caution">
    <text evidence="2">The sequence shown here is derived from an EMBL/GenBank/DDBJ whole genome shotgun (WGS) entry which is preliminary data.</text>
</comment>
<sequence length="82" mass="8990">MNARNYTMITEIYSPMKKHDRKRERISSIPQWSVAPVDELEVPTGDFDCSGGGGESTPDGGKNRTVLTGSEPEDPTPKPQPT</sequence>
<organism evidence="2 3">
    <name type="scientific">Trapa natans</name>
    <name type="common">Water chestnut</name>
    <dbReference type="NCBI Taxonomy" id="22666"/>
    <lineage>
        <taxon>Eukaryota</taxon>
        <taxon>Viridiplantae</taxon>
        <taxon>Streptophyta</taxon>
        <taxon>Embryophyta</taxon>
        <taxon>Tracheophyta</taxon>
        <taxon>Spermatophyta</taxon>
        <taxon>Magnoliopsida</taxon>
        <taxon>eudicotyledons</taxon>
        <taxon>Gunneridae</taxon>
        <taxon>Pentapetalae</taxon>
        <taxon>rosids</taxon>
        <taxon>malvids</taxon>
        <taxon>Myrtales</taxon>
        <taxon>Lythraceae</taxon>
        <taxon>Trapa</taxon>
    </lineage>
</organism>
<feature type="region of interest" description="Disordered" evidence="1">
    <location>
        <begin position="39"/>
        <end position="82"/>
    </location>
</feature>
<dbReference type="AlphaFoldDB" id="A0AAN7LRG4"/>
<accession>A0AAN7LRG4</accession>